<evidence type="ECO:0000313" key="3">
    <source>
        <dbReference type="Proteomes" id="UP000011295"/>
    </source>
</evidence>
<proteinExistence type="predicted"/>
<feature type="region of interest" description="Disordered" evidence="1">
    <location>
        <begin position="1"/>
        <end position="38"/>
    </location>
</feature>
<keyword evidence="3" id="KW-1185">Reference proteome</keyword>
<dbReference type="GeneID" id="14697557"/>
<dbReference type="EMBL" id="KC465901">
    <property type="protein sequence ID" value="AGE60604.1"/>
    <property type="molecule type" value="Genomic_DNA"/>
</dbReference>
<feature type="compositionally biased region" description="Pro residues" evidence="1">
    <location>
        <begin position="7"/>
        <end position="17"/>
    </location>
</feature>
<protein>
    <submittedName>
        <fullName evidence="2">Uncharacterized protein</fullName>
    </submittedName>
</protein>
<sequence>MCGSRPKMPPAPEPAPTPVNTSQTVGEQTAPELVTANEQDLNIKKKKIKKSGTSALNTSSGLNIATNTTV</sequence>
<dbReference type="KEGG" id="vg:14697557"/>
<organism evidence="2 3">
    <name type="scientific">Pelagibacter phage HTVC019P</name>
    <dbReference type="NCBI Taxonomy" id="1283079"/>
    <lineage>
        <taxon>Viruses</taxon>
        <taxon>Duplodnaviria</taxon>
        <taxon>Heunggongvirae</taxon>
        <taxon>Uroviricota</taxon>
        <taxon>Caudoviricetes</taxon>
        <taxon>Autographivirales</taxon>
        <taxon>Pelagivirus</taxon>
        <taxon>Pelagivirus HTVC019P</taxon>
    </lineage>
</organism>
<evidence type="ECO:0000313" key="2">
    <source>
        <dbReference type="EMBL" id="AGE60604.1"/>
    </source>
</evidence>
<reference evidence="2 3" key="1">
    <citation type="journal article" date="2013" name="Nature">
        <title>Abundant SAR11 viruses in the ocean.</title>
        <authorList>
            <person name="Zhao Y."/>
            <person name="Temperton B."/>
            <person name="Thrash J.C."/>
            <person name="Schwalbach M.S."/>
            <person name="Vergin K.L."/>
            <person name="Landry Z.C."/>
            <person name="Ellisman M."/>
            <person name="Deerinck T."/>
            <person name="Sullivan M.B."/>
            <person name="Giovannoni S.J."/>
        </authorList>
    </citation>
    <scope>NUCLEOTIDE SEQUENCE [LARGE SCALE GENOMIC DNA]</scope>
</reference>
<dbReference type="Proteomes" id="UP000011295">
    <property type="component" value="Segment"/>
</dbReference>
<evidence type="ECO:0000256" key="1">
    <source>
        <dbReference type="SAM" id="MobiDB-lite"/>
    </source>
</evidence>
<accession>M1IDA3</accession>
<dbReference type="RefSeq" id="YP_007517834.1">
    <property type="nucleotide sequence ID" value="NC_020483.1"/>
</dbReference>
<name>M1IDA3_9CAUD</name>